<reference evidence="2 3" key="1">
    <citation type="submission" date="2020-09" db="EMBL/GenBank/DDBJ databases">
        <title>De no assembly of potato wild relative species, Solanum commersonii.</title>
        <authorList>
            <person name="Cho K."/>
        </authorList>
    </citation>
    <scope>NUCLEOTIDE SEQUENCE [LARGE SCALE GENOMIC DNA]</scope>
    <source>
        <strain evidence="2">LZ3.2</strain>
        <tissue evidence="2">Leaf</tissue>
    </source>
</reference>
<evidence type="ECO:0000313" key="3">
    <source>
        <dbReference type="Proteomes" id="UP000824120"/>
    </source>
</evidence>
<proteinExistence type="predicted"/>
<dbReference type="EMBL" id="JACXVP010000006">
    <property type="protein sequence ID" value="KAG5602591.1"/>
    <property type="molecule type" value="Genomic_DNA"/>
</dbReference>
<organism evidence="2 3">
    <name type="scientific">Solanum commersonii</name>
    <name type="common">Commerson's wild potato</name>
    <name type="synonym">Commerson's nightshade</name>
    <dbReference type="NCBI Taxonomy" id="4109"/>
    <lineage>
        <taxon>Eukaryota</taxon>
        <taxon>Viridiplantae</taxon>
        <taxon>Streptophyta</taxon>
        <taxon>Embryophyta</taxon>
        <taxon>Tracheophyta</taxon>
        <taxon>Spermatophyta</taxon>
        <taxon>Magnoliopsida</taxon>
        <taxon>eudicotyledons</taxon>
        <taxon>Gunneridae</taxon>
        <taxon>Pentapetalae</taxon>
        <taxon>asterids</taxon>
        <taxon>lamiids</taxon>
        <taxon>Solanales</taxon>
        <taxon>Solanaceae</taxon>
        <taxon>Solanoideae</taxon>
        <taxon>Solaneae</taxon>
        <taxon>Solanum</taxon>
    </lineage>
</organism>
<evidence type="ECO:0000256" key="1">
    <source>
        <dbReference type="SAM" id="MobiDB-lite"/>
    </source>
</evidence>
<dbReference type="InterPro" id="IPR004345">
    <property type="entry name" value="TB2_DP1_HVA22"/>
</dbReference>
<accession>A0A9J5YS37</accession>
<name>A0A9J5YS37_SOLCO</name>
<keyword evidence="3" id="KW-1185">Reference proteome</keyword>
<gene>
    <name evidence="2" type="ORF">H5410_033961</name>
</gene>
<feature type="region of interest" description="Disordered" evidence="1">
    <location>
        <begin position="64"/>
        <end position="84"/>
    </location>
</feature>
<evidence type="ECO:0000313" key="2">
    <source>
        <dbReference type="EMBL" id="KAG5602591.1"/>
    </source>
</evidence>
<comment type="caution">
    <text evidence="2">The sequence shown here is derived from an EMBL/GenBank/DDBJ whole genome shotgun (WGS) entry which is preliminary data.</text>
</comment>
<dbReference type="Proteomes" id="UP000824120">
    <property type="component" value="Chromosome 6"/>
</dbReference>
<evidence type="ECO:0008006" key="4">
    <source>
        <dbReference type="Google" id="ProtNLM"/>
    </source>
</evidence>
<sequence>MLFPIEPETNPRFEDFRIPTWYDLKLAMVAWLVLPQFRGAAFIYEKFVREKLITKYGARYFRDKSSPPVTPPKVSVKPSEDRTD</sequence>
<dbReference type="OrthoDB" id="10009287at2759"/>
<dbReference type="Pfam" id="PF03134">
    <property type="entry name" value="TB2_DP1_HVA22"/>
    <property type="match status" value="1"/>
</dbReference>
<dbReference type="AlphaFoldDB" id="A0A9J5YS37"/>
<protein>
    <recommendedName>
        <fullName evidence="4">HVA22-like protein</fullName>
    </recommendedName>
</protein>